<evidence type="ECO:0000256" key="2">
    <source>
        <dbReference type="ARBA" id="ARBA00023134"/>
    </source>
</evidence>
<dbReference type="CDD" id="cd00154">
    <property type="entry name" value="Rab"/>
    <property type="match status" value="1"/>
</dbReference>
<accession>A0AAN9G1R2</accession>
<reference evidence="3 4" key="1">
    <citation type="submission" date="2024-02" db="EMBL/GenBank/DDBJ databases">
        <title>Chromosome-scale genome assembly of the rough periwinkle Littorina saxatilis.</title>
        <authorList>
            <person name="De Jode A."/>
            <person name="Faria R."/>
            <person name="Formenti G."/>
            <person name="Sims Y."/>
            <person name="Smith T.P."/>
            <person name="Tracey A."/>
            <person name="Wood J.M.D."/>
            <person name="Zagrodzka Z.B."/>
            <person name="Johannesson K."/>
            <person name="Butlin R.K."/>
            <person name="Leder E.H."/>
        </authorList>
    </citation>
    <scope>NUCLEOTIDE SEQUENCE [LARGE SCALE GENOMIC DNA]</scope>
    <source>
        <strain evidence="3">Snail1</strain>
        <tissue evidence="3">Muscle</tissue>
    </source>
</reference>
<dbReference type="NCBIfam" id="TIGR00231">
    <property type="entry name" value="small_GTP"/>
    <property type="match status" value="1"/>
</dbReference>
<dbReference type="PROSITE" id="PS51419">
    <property type="entry name" value="RAB"/>
    <property type="match status" value="1"/>
</dbReference>
<evidence type="ECO:0000256" key="1">
    <source>
        <dbReference type="ARBA" id="ARBA00022741"/>
    </source>
</evidence>
<dbReference type="InterPro" id="IPR027417">
    <property type="entry name" value="P-loop_NTPase"/>
</dbReference>
<dbReference type="EMBL" id="JBAMIC010000022">
    <property type="protein sequence ID" value="KAK7091652.1"/>
    <property type="molecule type" value="Genomic_DNA"/>
</dbReference>
<dbReference type="AlphaFoldDB" id="A0AAN9G1R2"/>
<dbReference type="InterPro" id="IPR001806">
    <property type="entry name" value="Small_GTPase"/>
</dbReference>
<organism evidence="3 4">
    <name type="scientific">Littorina saxatilis</name>
    <dbReference type="NCBI Taxonomy" id="31220"/>
    <lineage>
        <taxon>Eukaryota</taxon>
        <taxon>Metazoa</taxon>
        <taxon>Spiralia</taxon>
        <taxon>Lophotrochozoa</taxon>
        <taxon>Mollusca</taxon>
        <taxon>Gastropoda</taxon>
        <taxon>Caenogastropoda</taxon>
        <taxon>Littorinimorpha</taxon>
        <taxon>Littorinoidea</taxon>
        <taxon>Littorinidae</taxon>
        <taxon>Littorina</taxon>
    </lineage>
</organism>
<dbReference type="GO" id="GO:0003924">
    <property type="term" value="F:GTPase activity"/>
    <property type="evidence" value="ECO:0007669"/>
    <property type="project" value="InterPro"/>
</dbReference>
<proteinExistence type="predicted"/>
<protein>
    <submittedName>
        <fullName evidence="3">Uncharacterized protein</fullName>
    </submittedName>
</protein>
<keyword evidence="4" id="KW-1185">Reference proteome</keyword>
<dbReference type="InterPro" id="IPR050227">
    <property type="entry name" value="Rab"/>
</dbReference>
<dbReference type="Pfam" id="PF00071">
    <property type="entry name" value="Ras"/>
    <property type="match status" value="1"/>
</dbReference>
<gene>
    <name evidence="3" type="ORF">V1264_009309</name>
</gene>
<evidence type="ECO:0000313" key="4">
    <source>
        <dbReference type="Proteomes" id="UP001374579"/>
    </source>
</evidence>
<dbReference type="SUPFAM" id="SSF52540">
    <property type="entry name" value="P-loop containing nucleoside triphosphate hydrolases"/>
    <property type="match status" value="1"/>
</dbReference>
<dbReference type="Proteomes" id="UP001374579">
    <property type="component" value="Unassembled WGS sequence"/>
</dbReference>
<dbReference type="GO" id="GO:0005525">
    <property type="term" value="F:GTP binding"/>
    <property type="evidence" value="ECO:0007669"/>
    <property type="project" value="UniProtKB-KW"/>
</dbReference>
<keyword evidence="1" id="KW-0547">Nucleotide-binding</keyword>
<name>A0AAN9G1R2_9CAEN</name>
<dbReference type="SMART" id="SM00175">
    <property type="entry name" value="RAB"/>
    <property type="match status" value="1"/>
</dbReference>
<comment type="caution">
    <text evidence="3">The sequence shown here is derived from an EMBL/GenBank/DDBJ whole genome shotgun (WGS) entry which is preliminary data.</text>
</comment>
<dbReference type="PANTHER" id="PTHR47977">
    <property type="entry name" value="RAS-RELATED PROTEIN RAB"/>
    <property type="match status" value="1"/>
</dbReference>
<dbReference type="PRINTS" id="PR00449">
    <property type="entry name" value="RASTRNSFRMNG"/>
</dbReference>
<sequence length="150" mass="16477">MSAGVFSAAQATNDHTMTTATHPPALGGLRVDPADRSTMLFKMVLLGETGVGKTCLAARLSDRPVPAPHTPTIGVDFSHFTRSVDDIWVRINLWDTAGQERFHCLLPAYCRRAHAAIFVFDLTDVRTFLSIDKSLRKAYETLPDDACKVC</sequence>
<dbReference type="Gene3D" id="3.40.50.300">
    <property type="entry name" value="P-loop containing nucleotide triphosphate hydrolases"/>
    <property type="match status" value="1"/>
</dbReference>
<keyword evidence="2" id="KW-0342">GTP-binding</keyword>
<dbReference type="InterPro" id="IPR005225">
    <property type="entry name" value="Small_GTP-bd"/>
</dbReference>
<evidence type="ECO:0000313" key="3">
    <source>
        <dbReference type="EMBL" id="KAK7091652.1"/>
    </source>
</evidence>
<dbReference type="FunFam" id="3.40.50.300:FF:001447">
    <property type="entry name" value="Ras-related protein Rab-1B"/>
    <property type="match status" value="1"/>
</dbReference>